<dbReference type="Proteomes" id="UP000507245">
    <property type="component" value="Unassembled WGS sequence"/>
</dbReference>
<evidence type="ECO:0000313" key="2">
    <source>
        <dbReference type="EMBL" id="CAB4298980.1"/>
    </source>
</evidence>
<proteinExistence type="predicted"/>
<keyword evidence="4" id="KW-1185">Reference proteome</keyword>
<gene>
    <name evidence="1" type="ORF">CURHAP_LOCUS12208</name>
    <name evidence="2" type="ORF">ORAREDHAP_LOCUS12050</name>
</gene>
<reference evidence="2 3" key="2">
    <citation type="submission" date="2020-05" db="EMBL/GenBank/DDBJ databases">
        <authorList>
            <person name="Campoy J."/>
            <person name="Schneeberger K."/>
            <person name="Spophaly S."/>
        </authorList>
    </citation>
    <scope>NUCLEOTIDE SEQUENCE [LARGE SCALE GENOMIC DNA]</scope>
    <source>
        <strain evidence="2">PruArmRojPasFocal</strain>
    </source>
</reference>
<accession>A0A6J5WBB4</accession>
<protein>
    <submittedName>
        <fullName evidence="2">Uncharacterized protein</fullName>
    </submittedName>
</protein>
<dbReference type="AlphaFoldDB" id="A0A6J5WBB4"/>
<reference evidence="4" key="1">
    <citation type="journal article" date="2020" name="Genome Biol.">
        <title>Gamete binning: chromosome-level and haplotype-resolved genome assembly enabled by high-throughput single-cell sequencing of gamete genomes.</title>
        <authorList>
            <person name="Campoy J.A."/>
            <person name="Sun H."/>
            <person name="Goel M."/>
            <person name="Jiao W.-B."/>
            <person name="Folz-Donahue K."/>
            <person name="Wang N."/>
            <person name="Rubio M."/>
            <person name="Liu C."/>
            <person name="Kukat C."/>
            <person name="Ruiz D."/>
            <person name="Huettel B."/>
            <person name="Schneeberger K."/>
        </authorList>
    </citation>
    <scope>NUCLEOTIDE SEQUENCE [LARGE SCALE GENOMIC DNA]</scope>
    <source>
        <strain evidence="4">cv. Rojo Pasion</strain>
    </source>
</reference>
<organism evidence="2 4">
    <name type="scientific">Prunus armeniaca</name>
    <name type="common">Apricot</name>
    <name type="synonym">Armeniaca vulgaris</name>
    <dbReference type="NCBI Taxonomy" id="36596"/>
    <lineage>
        <taxon>Eukaryota</taxon>
        <taxon>Viridiplantae</taxon>
        <taxon>Streptophyta</taxon>
        <taxon>Embryophyta</taxon>
        <taxon>Tracheophyta</taxon>
        <taxon>Spermatophyta</taxon>
        <taxon>Magnoliopsida</taxon>
        <taxon>eudicotyledons</taxon>
        <taxon>Gunneridae</taxon>
        <taxon>Pentapetalae</taxon>
        <taxon>rosids</taxon>
        <taxon>fabids</taxon>
        <taxon>Rosales</taxon>
        <taxon>Rosaceae</taxon>
        <taxon>Amygdaloideae</taxon>
        <taxon>Amygdaleae</taxon>
        <taxon>Prunus</taxon>
    </lineage>
</organism>
<dbReference type="Proteomes" id="UP000507222">
    <property type="component" value="Unassembled WGS sequence"/>
</dbReference>
<dbReference type="EMBL" id="CAEKDK010000002">
    <property type="protein sequence ID" value="CAB4268510.1"/>
    <property type="molecule type" value="Genomic_DNA"/>
</dbReference>
<evidence type="ECO:0000313" key="4">
    <source>
        <dbReference type="Proteomes" id="UP000507245"/>
    </source>
</evidence>
<sequence length="62" mass="6634">MDGNLSAPPSEIGSLVDPSALKELTPTGQHLDFRGLGLIDQAFVPLLEEVCVKQSRANIQLC</sequence>
<name>A0A6J5WBB4_PRUAR</name>
<evidence type="ECO:0000313" key="3">
    <source>
        <dbReference type="Proteomes" id="UP000507222"/>
    </source>
</evidence>
<dbReference type="EMBL" id="CAEKKB010000002">
    <property type="protein sequence ID" value="CAB4298980.1"/>
    <property type="molecule type" value="Genomic_DNA"/>
</dbReference>
<evidence type="ECO:0000313" key="1">
    <source>
        <dbReference type="EMBL" id="CAB4268510.1"/>
    </source>
</evidence>